<dbReference type="EMBL" id="JAGIOO010000001">
    <property type="protein sequence ID" value="MBP2477586.1"/>
    <property type="molecule type" value="Genomic_DNA"/>
</dbReference>
<evidence type="ECO:0000313" key="3">
    <source>
        <dbReference type="Proteomes" id="UP001519363"/>
    </source>
</evidence>
<feature type="region of interest" description="Disordered" evidence="1">
    <location>
        <begin position="1"/>
        <end position="20"/>
    </location>
</feature>
<protein>
    <recommendedName>
        <fullName evidence="4">RNA polymerase sigma-70 region 2 domain-containing protein</fullName>
    </recommendedName>
</protein>
<evidence type="ECO:0000256" key="1">
    <source>
        <dbReference type="SAM" id="MobiDB-lite"/>
    </source>
</evidence>
<dbReference type="RefSeq" id="WP_086787977.1">
    <property type="nucleotide sequence ID" value="NZ_JAGIOO010000001.1"/>
</dbReference>
<comment type="caution">
    <text evidence="2">The sequence shown here is derived from an EMBL/GenBank/DDBJ whole genome shotgun (WGS) entry which is preliminary data.</text>
</comment>
<name>A0ABS5AM00_9PSEU</name>
<dbReference type="Proteomes" id="UP001519363">
    <property type="component" value="Unassembled WGS sequence"/>
</dbReference>
<evidence type="ECO:0000313" key="2">
    <source>
        <dbReference type="EMBL" id="MBP2477586.1"/>
    </source>
</evidence>
<organism evidence="2 3">
    <name type="scientific">Crossiella equi</name>
    <dbReference type="NCBI Taxonomy" id="130796"/>
    <lineage>
        <taxon>Bacteria</taxon>
        <taxon>Bacillati</taxon>
        <taxon>Actinomycetota</taxon>
        <taxon>Actinomycetes</taxon>
        <taxon>Pseudonocardiales</taxon>
        <taxon>Pseudonocardiaceae</taxon>
        <taxon>Crossiella</taxon>
    </lineage>
</organism>
<sequence length="239" mass="26964">MTSDQNTWWTPAPLGPDGRRDLTTLGQRALRGLLDASRALARHAIRAQRGGLRELLGEQEDLDQQLATWILEAAATYDPERGTWTGHLVQRVRQQAADHWRRTVGWSAIELLRRANHAGEHELSRDQRLHLKRIRSLMPGGAHGLDERTAHPPVIEDAYTGIEEHAERAHVTRELLRAGYDPAIGRPELRRALVYYLLSHLGGHPQRRVAAACAVHHRTLAALSTQLHDHLRVTLRPTP</sequence>
<accession>A0ABS5AM00</accession>
<proteinExistence type="predicted"/>
<evidence type="ECO:0008006" key="4">
    <source>
        <dbReference type="Google" id="ProtNLM"/>
    </source>
</evidence>
<reference evidence="2 3" key="1">
    <citation type="submission" date="2021-03" db="EMBL/GenBank/DDBJ databases">
        <title>Sequencing the genomes of 1000 actinobacteria strains.</title>
        <authorList>
            <person name="Klenk H.-P."/>
        </authorList>
    </citation>
    <scope>NUCLEOTIDE SEQUENCE [LARGE SCALE GENOMIC DNA]</scope>
    <source>
        <strain evidence="2 3">DSM 44580</strain>
    </source>
</reference>
<gene>
    <name evidence="2" type="ORF">JOF53_006458</name>
</gene>
<keyword evidence="3" id="KW-1185">Reference proteome</keyword>